<dbReference type="Proteomes" id="UP000613974">
    <property type="component" value="Unassembled WGS sequence"/>
</dbReference>
<comment type="caution">
    <text evidence="1">The sequence shown here is derived from an EMBL/GenBank/DDBJ whole genome shotgun (WGS) entry which is preliminary data.</text>
</comment>
<proteinExistence type="predicted"/>
<evidence type="ECO:0000313" key="2">
    <source>
        <dbReference type="Proteomes" id="UP000613974"/>
    </source>
</evidence>
<dbReference type="EMBL" id="BNEC01000005">
    <property type="protein sequence ID" value="GHI70190.1"/>
    <property type="molecule type" value="Genomic_DNA"/>
</dbReference>
<reference evidence="2" key="1">
    <citation type="submission" date="2023-07" db="EMBL/GenBank/DDBJ databases">
        <title>Whole genome shotgun sequence of Streptomyces nojiriensis NBRC 13794.</title>
        <authorList>
            <person name="Komaki H."/>
            <person name="Tamura T."/>
        </authorList>
    </citation>
    <scope>NUCLEOTIDE SEQUENCE [LARGE SCALE GENOMIC DNA]</scope>
    <source>
        <strain evidence="2">NBRC 13794</strain>
    </source>
</reference>
<sequence>MAGEDLAQLRVAHALHGVGAPGERAAPARRPRSRAVAKAARRAGRMGHQLAHPLGVTLRNAAVRLTPSRTAVRMILRHHAWEPPGLG</sequence>
<accession>A0ABQ3SPW2</accession>
<name>A0ABQ3SPW2_9ACTN</name>
<gene>
    <name evidence="1" type="ORF">Snoj_41080</name>
</gene>
<protein>
    <submittedName>
        <fullName evidence="1">Uncharacterized protein</fullName>
    </submittedName>
</protein>
<keyword evidence="2" id="KW-1185">Reference proteome</keyword>
<organism evidence="1 2">
    <name type="scientific">Streptomyces nojiriensis</name>
    <dbReference type="NCBI Taxonomy" id="66374"/>
    <lineage>
        <taxon>Bacteria</taxon>
        <taxon>Bacillati</taxon>
        <taxon>Actinomycetota</taxon>
        <taxon>Actinomycetes</taxon>
        <taxon>Kitasatosporales</taxon>
        <taxon>Streptomycetaceae</taxon>
        <taxon>Streptomyces</taxon>
    </lineage>
</organism>
<evidence type="ECO:0000313" key="1">
    <source>
        <dbReference type="EMBL" id="GHI70190.1"/>
    </source>
</evidence>